<evidence type="ECO:0000256" key="2">
    <source>
        <dbReference type="ARBA" id="ARBA00007431"/>
    </source>
</evidence>
<evidence type="ECO:0000256" key="8">
    <source>
        <dbReference type="ARBA" id="ARBA00023289"/>
    </source>
</evidence>
<evidence type="ECO:0000256" key="6">
    <source>
        <dbReference type="ARBA" id="ARBA00023224"/>
    </source>
</evidence>
<protein>
    <submittedName>
        <fullName evidence="10">Guanine nucleotide-binding protein subunit gamma-1</fullName>
    </submittedName>
</protein>
<dbReference type="Proteomes" id="UP000094527">
    <property type="component" value="Unassembled WGS sequence"/>
</dbReference>
<keyword evidence="5" id="KW-0472">Membrane</keyword>
<keyword evidence="3" id="KW-1003">Cell membrane</keyword>
<dbReference type="PROSITE" id="PS50058">
    <property type="entry name" value="G_PROTEIN_GAMMA"/>
    <property type="match status" value="1"/>
</dbReference>
<evidence type="ECO:0000256" key="3">
    <source>
        <dbReference type="ARBA" id="ARBA00022475"/>
    </source>
</evidence>
<evidence type="ECO:0000256" key="5">
    <source>
        <dbReference type="ARBA" id="ARBA00023136"/>
    </source>
</evidence>
<keyword evidence="7" id="KW-0449">Lipoprotein</keyword>
<dbReference type="SUPFAM" id="SSF48670">
    <property type="entry name" value="Transducin (heterotrimeric G protein), gamma chain"/>
    <property type="match status" value="1"/>
</dbReference>
<dbReference type="InterPro" id="IPR001770">
    <property type="entry name" value="G-protein_gamma"/>
</dbReference>
<evidence type="ECO:0000256" key="1">
    <source>
        <dbReference type="ARBA" id="ARBA00004342"/>
    </source>
</evidence>
<evidence type="ECO:0000313" key="10">
    <source>
        <dbReference type="EMBL" id="ODM88544.1"/>
    </source>
</evidence>
<dbReference type="OMA" id="QRIYRMP"/>
<dbReference type="FunFam" id="4.10.260.10:FF:000001">
    <property type="entry name" value="Guanine nucleotide-binding protein subunit gamma"/>
    <property type="match status" value="1"/>
</dbReference>
<dbReference type="SMART" id="SM01224">
    <property type="entry name" value="G_gamma"/>
    <property type="match status" value="1"/>
</dbReference>
<accession>A0A1D2M6J8</accession>
<dbReference type="GO" id="GO:0005834">
    <property type="term" value="C:heterotrimeric G-protein complex"/>
    <property type="evidence" value="ECO:0007669"/>
    <property type="project" value="InterPro"/>
</dbReference>
<evidence type="ECO:0000256" key="4">
    <source>
        <dbReference type="ARBA" id="ARBA00022481"/>
    </source>
</evidence>
<keyword evidence="11" id="KW-1185">Reference proteome</keyword>
<keyword evidence="4" id="KW-0488">Methylation</keyword>
<evidence type="ECO:0000256" key="7">
    <source>
        <dbReference type="ARBA" id="ARBA00023288"/>
    </source>
</evidence>
<dbReference type="CDD" id="cd00068">
    <property type="entry name" value="GGL"/>
    <property type="match status" value="1"/>
</dbReference>
<dbReference type="Pfam" id="PF00631">
    <property type="entry name" value="G-gamma"/>
    <property type="match status" value="1"/>
</dbReference>
<evidence type="ECO:0000313" key="11">
    <source>
        <dbReference type="Proteomes" id="UP000094527"/>
    </source>
</evidence>
<reference evidence="10 11" key="1">
    <citation type="journal article" date="2016" name="Genome Biol. Evol.">
        <title>Gene Family Evolution Reflects Adaptation to Soil Environmental Stressors in the Genome of the Collembolan Orchesella cincta.</title>
        <authorList>
            <person name="Faddeeva-Vakhrusheva A."/>
            <person name="Derks M.F."/>
            <person name="Anvar S.Y."/>
            <person name="Agamennone V."/>
            <person name="Suring W."/>
            <person name="Smit S."/>
            <person name="van Straalen N.M."/>
            <person name="Roelofs D."/>
        </authorList>
    </citation>
    <scope>NUCLEOTIDE SEQUENCE [LARGE SCALE GENOMIC DNA]</scope>
    <source>
        <tissue evidence="10">Mixed pool</tissue>
    </source>
</reference>
<dbReference type="OrthoDB" id="6264244at2759"/>
<dbReference type="EMBL" id="LJIJ01003444">
    <property type="protein sequence ID" value="ODM88544.1"/>
    <property type="molecule type" value="Genomic_DNA"/>
</dbReference>
<dbReference type="PANTHER" id="PTHR13809">
    <property type="entry name" value="GUANINE NUCLEOTIDE-BINDING PROTEIN GAMMA SUBUNIT"/>
    <property type="match status" value="1"/>
</dbReference>
<comment type="caution">
    <text evidence="10">The sequence shown here is derived from an EMBL/GenBank/DDBJ whole genome shotgun (WGS) entry which is preliminary data.</text>
</comment>
<dbReference type="SMART" id="SM00224">
    <property type="entry name" value="GGL"/>
    <property type="match status" value="1"/>
</dbReference>
<comment type="subcellular location">
    <subcellularLocation>
        <location evidence="1">Cell membrane</location>
        <topology evidence="1">Lipid-anchor</topology>
        <orientation evidence="1">Cytoplasmic side</orientation>
    </subcellularLocation>
</comment>
<dbReference type="InterPro" id="IPR036284">
    <property type="entry name" value="GGL_sf"/>
</dbReference>
<dbReference type="InterPro" id="IPR015898">
    <property type="entry name" value="G-protein_gamma-like_dom"/>
</dbReference>
<dbReference type="STRING" id="48709.A0A1D2M6J8"/>
<gene>
    <name evidence="10" type="ORF">Ocin01_18139</name>
</gene>
<evidence type="ECO:0000259" key="9">
    <source>
        <dbReference type="PROSITE" id="PS50058"/>
    </source>
</evidence>
<dbReference type="GO" id="GO:0031681">
    <property type="term" value="F:G-protein beta-subunit binding"/>
    <property type="evidence" value="ECO:0007669"/>
    <property type="project" value="InterPro"/>
</dbReference>
<keyword evidence="8" id="KW-0636">Prenylation</keyword>
<name>A0A1D2M6J8_ORCCI</name>
<dbReference type="Gene3D" id="4.10.260.10">
    <property type="entry name" value="Transducin (heterotrimeric G protein), gamma chain"/>
    <property type="match status" value="1"/>
</dbReference>
<dbReference type="AlphaFoldDB" id="A0A1D2M6J8"/>
<organism evidence="10 11">
    <name type="scientific">Orchesella cincta</name>
    <name type="common">Springtail</name>
    <name type="synonym">Podura cincta</name>
    <dbReference type="NCBI Taxonomy" id="48709"/>
    <lineage>
        <taxon>Eukaryota</taxon>
        <taxon>Metazoa</taxon>
        <taxon>Ecdysozoa</taxon>
        <taxon>Arthropoda</taxon>
        <taxon>Hexapoda</taxon>
        <taxon>Collembola</taxon>
        <taxon>Entomobryomorpha</taxon>
        <taxon>Entomobryoidea</taxon>
        <taxon>Orchesellidae</taxon>
        <taxon>Orchesellinae</taxon>
        <taxon>Orchesella</taxon>
    </lineage>
</organism>
<keyword evidence="6" id="KW-0807">Transducer</keyword>
<feature type="domain" description="G protein gamma" evidence="9">
    <location>
        <begin position="44"/>
        <end position="110"/>
    </location>
</feature>
<proteinExistence type="inferred from homology"/>
<comment type="similarity">
    <text evidence="2">Belongs to the G protein gamma family.</text>
</comment>
<dbReference type="GO" id="GO:0007186">
    <property type="term" value="P:G protein-coupled receptor signaling pathway"/>
    <property type="evidence" value="ECO:0007669"/>
    <property type="project" value="InterPro"/>
</dbReference>
<sequence length="110" mass="13422">MYTYHRERFLYNFNWQFERPVQVLPTLREMFFMSDMREPEYIGFMSTLQQQRLIVEQLRREAAIRRINVSQAVEEIKKYIAEHEQEDYLLIGFSSQKSNPFREKSSCSVI</sequence>